<evidence type="ECO:0000256" key="2">
    <source>
        <dbReference type="ARBA" id="ARBA00008571"/>
    </source>
</evidence>
<dbReference type="Pfam" id="PF03937">
    <property type="entry name" value="Sdh5"/>
    <property type="match status" value="1"/>
</dbReference>
<gene>
    <name evidence="6" type="ORF">IPMB12_07595</name>
</gene>
<keyword evidence="5" id="KW-0143">Chaperone</keyword>
<dbReference type="EMBL" id="CP050253">
    <property type="protein sequence ID" value="QIQ21560.1"/>
    <property type="molecule type" value="Genomic_DNA"/>
</dbReference>
<dbReference type="PANTHER" id="PTHR39585">
    <property type="entry name" value="FAD ASSEMBLY FACTOR SDHE"/>
    <property type="match status" value="1"/>
</dbReference>
<evidence type="ECO:0000256" key="4">
    <source>
        <dbReference type="ARBA" id="ARBA00022490"/>
    </source>
</evidence>
<dbReference type="RefSeq" id="WP_166916496.1">
    <property type="nucleotide sequence ID" value="NZ_CP050253.1"/>
</dbReference>
<dbReference type="InterPro" id="IPR050531">
    <property type="entry name" value="SdhE_FAD_assembly_factor"/>
</dbReference>
<dbReference type="SUPFAM" id="SSF109910">
    <property type="entry name" value="YgfY-like"/>
    <property type="match status" value="1"/>
</dbReference>
<organism evidence="6 7">
    <name type="scientific">Zophobihabitans entericus</name>
    <dbReference type="NCBI Taxonomy" id="1635327"/>
    <lineage>
        <taxon>Bacteria</taxon>
        <taxon>Pseudomonadati</taxon>
        <taxon>Pseudomonadota</taxon>
        <taxon>Gammaproteobacteria</taxon>
        <taxon>Orbales</taxon>
        <taxon>Orbaceae</taxon>
        <taxon>Zophobihabitans</taxon>
    </lineage>
</organism>
<reference evidence="6 7" key="1">
    <citation type="submission" date="2020-03" db="EMBL/GenBank/DDBJ databases">
        <title>Complete genome sequence of Orbus sp. IPMB12 (BCRC 80908).</title>
        <authorList>
            <person name="Lo W.-S."/>
            <person name="Chang T.-H."/>
            <person name="Kuo C.-H."/>
        </authorList>
    </citation>
    <scope>NUCLEOTIDE SEQUENCE [LARGE SCALE GENOMIC DNA]</scope>
    <source>
        <strain evidence="6 7">IPMB12</strain>
    </source>
</reference>
<dbReference type="AlphaFoldDB" id="A0A6G9ID99"/>
<dbReference type="KEGG" id="orb:IPMB12_07595"/>
<accession>A0A6G9ID99</accession>
<evidence type="ECO:0000256" key="3">
    <source>
        <dbReference type="ARBA" id="ARBA00019418"/>
    </source>
</evidence>
<dbReference type="GO" id="GO:0005737">
    <property type="term" value="C:cytoplasm"/>
    <property type="evidence" value="ECO:0007669"/>
    <property type="project" value="UniProtKB-SubCell"/>
</dbReference>
<evidence type="ECO:0000256" key="5">
    <source>
        <dbReference type="ARBA" id="ARBA00023186"/>
    </source>
</evidence>
<comment type="similarity">
    <text evidence="2">Belongs to the SdhE FAD assembly factor family.</text>
</comment>
<keyword evidence="7" id="KW-1185">Reference proteome</keyword>
<evidence type="ECO:0000313" key="7">
    <source>
        <dbReference type="Proteomes" id="UP000501168"/>
    </source>
</evidence>
<evidence type="ECO:0000256" key="1">
    <source>
        <dbReference type="ARBA" id="ARBA00004496"/>
    </source>
</evidence>
<dbReference type="Gene3D" id="1.10.150.250">
    <property type="entry name" value="Flavinator of succinate dehydrogenase"/>
    <property type="match status" value="1"/>
</dbReference>
<protein>
    <recommendedName>
        <fullName evidence="3">FAD assembly factor SdhE</fullName>
    </recommendedName>
</protein>
<dbReference type="InParanoid" id="A0A6G9ID99"/>
<comment type="subcellular location">
    <subcellularLocation>
        <location evidence="1">Cytoplasm</location>
    </subcellularLocation>
</comment>
<evidence type="ECO:0000313" key="6">
    <source>
        <dbReference type="EMBL" id="QIQ21560.1"/>
    </source>
</evidence>
<dbReference type="InterPro" id="IPR005631">
    <property type="entry name" value="SDH"/>
</dbReference>
<dbReference type="PANTHER" id="PTHR39585:SF1">
    <property type="entry name" value="FAD ASSEMBLY FACTOR SDHE"/>
    <property type="match status" value="1"/>
</dbReference>
<keyword evidence="4" id="KW-0963">Cytoplasm</keyword>
<dbReference type="Proteomes" id="UP000501168">
    <property type="component" value="Chromosome"/>
</dbReference>
<dbReference type="InterPro" id="IPR036714">
    <property type="entry name" value="SDH_sf"/>
</dbReference>
<sequence length="86" mass="10192">MNQNIFSQVLWSCRRGMRELDLMLIPFAENCFNHLSPEQQQAFQLLLKQDDLVLFDSFFNNQPLQVKVQQELVELIKSYQQCGKLN</sequence>
<proteinExistence type="inferred from homology"/>
<dbReference type="FunCoup" id="A0A6G9ID99">
    <property type="interactions" value="102"/>
</dbReference>
<name>A0A6G9ID99_9GAMM</name>
<dbReference type="GO" id="GO:0006105">
    <property type="term" value="P:succinate metabolic process"/>
    <property type="evidence" value="ECO:0007669"/>
    <property type="project" value="TreeGrafter"/>
</dbReference>